<sequence>MDMDAQAPPAVAALAALSSPILVCDPEELPHLQRLVSDEADAKVYEKNIHQTMTKFLDLRQSRKEEMYKVFKLISEKDHARERRQKVFEHFRDNISRVNSFQTGTVYEVTHEVLVFIDEFRELLDKLFSWCDLCLPANEQSFAESHRLKIQKFQMQIVNEMKRTNSARTQVNLHLTQRVETLRQLFTTKEVAAVNLEGWEKAHSELLTLQESNAYLVMGRSWEQLLESYLLLYNYWVLNLKHDSIVFGDAGRSSGNDYFA</sequence>
<dbReference type="EMBL" id="JAFCMP010000149">
    <property type="protein sequence ID" value="KAG5184825.1"/>
    <property type="molecule type" value="Genomic_DNA"/>
</dbReference>
<name>A0A836CFQ5_9STRA</name>
<gene>
    <name evidence="1" type="ORF">JKP88DRAFT_354345</name>
</gene>
<keyword evidence="2" id="KW-1185">Reference proteome</keyword>
<accession>A0A836CFQ5</accession>
<evidence type="ECO:0000313" key="2">
    <source>
        <dbReference type="Proteomes" id="UP000664859"/>
    </source>
</evidence>
<dbReference type="AlphaFoldDB" id="A0A836CFQ5"/>
<dbReference type="Proteomes" id="UP000664859">
    <property type="component" value="Unassembled WGS sequence"/>
</dbReference>
<comment type="caution">
    <text evidence="1">The sequence shown here is derived from an EMBL/GenBank/DDBJ whole genome shotgun (WGS) entry which is preliminary data.</text>
</comment>
<reference evidence="1" key="1">
    <citation type="submission" date="2021-02" db="EMBL/GenBank/DDBJ databases">
        <title>First Annotated Genome of the Yellow-green Alga Tribonema minus.</title>
        <authorList>
            <person name="Mahan K.M."/>
        </authorList>
    </citation>
    <scope>NUCLEOTIDE SEQUENCE</scope>
    <source>
        <strain evidence="1">UTEX B ZZ1240</strain>
    </source>
</reference>
<protein>
    <submittedName>
        <fullName evidence="1">Uncharacterized protein</fullName>
    </submittedName>
</protein>
<dbReference type="OrthoDB" id="190448at2759"/>
<proteinExistence type="predicted"/>
<organism evidence="1 2">
    <name type="scientific">Tribonema minus</name>
    <dbReference type="NCBI Taxonomy" id="303371"/>
    <lineage>
        <taxon>Eukaryota</taxon>
        <taxon>Sar</taxon>
        <taxon>Stramenopiles</taxon>
        <taxon>Ochrophyta</taxon>
        <taxon>PX clade</taxon>
        <taxon>Xanthophyceae</taxon>
        <taxon>Tribonematales</taxon>
        <taxon>Tribonemataceae</taxon>
        <taxon>Tribonema</taxon>
    </lineage>
</organism>
<evidence type="ECO:0000313" key="1">
    <source>
        <dbReference type="EMBL" id="KAG5184825.1"/>
    </source>
</evidence>